<dbReference type="PANTHER" id="PTHR43095:SF1">
    <property type="entry name" value="AUTOINDUCER-2 KINASE"/>
    <property type="match status" value="1"/>
</dbReference>
<feature type="domain" description="Carbohydrate kinase FGGY C-terminal" evidence="6">
    <location>
        <begin position="298"/>
        <end position="451"/>
    </location>
</feature>
<dbReference type="PATRIC" id="fig|266834.11.peg.5527"/>
<keyword evidence="7" id="KW-0614">Plasmid</keyword>
<dbReference type="RefSeq" id="WP_010975475.1">
    <property type="nucleotide sequence ID" value="NC_003078.1"/>
</dbReference>
<feature type="domain" description="Carbohydrate kinase FGGY N-terminal" evidence="5">
    <location>
        <begin position="5"/>
        <end position="249"/>
    </location>
</feature>
<feature type="region of interest" description="Disordered" evidence="4">
    <location>
        <begin position="471"/>
        <end position="532"/>
    </location>
</feature>
<dbReference type="Pfam" id="PF02782">
    <property type="entry name" value="FGGY_C"/>
    <property type="match status" value="1"/>
</dbReference>
<dbReference type="EnsemblBacteria" id="CAC48995">
    <property type="protein sequence ID" value="CAC48995"/>
    <property type="gene ID" value="SM_b21022"/>
</dbReference>
<dbReference type="EC" id="2.7.1.-" evidence="7"/>
<reference evidence="7 8" key="1">
    <citation type="journal article" date="2001" name="Proc. Natl. Acad. Sci. U.S.A.">
        <title>The complete sequence of the 1,683-kb pSymB megaplasmid from the N2-fixing endosymbiont Sinorhizobium meliloti.</title>
        <authorList>
            <person name="Finan T.M."/>
            <person name="Weidner S."/>
            <person name="Wong K."/>
            <person name="Buhrmester J."/>
            <person name="Chain P."/>
            <person name="Vorholter F.J."/>
            <person name="Hernandez-Lucas I."/>
            <person name="Becker A."/>
            <person name="Cowie A."/>
            <person name="Gouzy J."/>
            <person name="Golding B."/>
            <person name="Puhler A."/>
        </authorList>
    </citation>
    <scope>NUCLEOTIDE SEQUENCE [LARGE SCALE GENOMIC DNA]</scope>
    <source>
        <strain evidence="7 8">1021</strain>
        <plasmid evidence="8">Plasmid pSymB</plasmid>
    </source>
</reference>
<accession>Q92VV3</accession>
<feature type="compositionally biased region" description="Low complexity" evidence="4">
    <location>
        <begin position="471"/>
        <end position="492"/>
    </location>
</feature>
<dbReference type="KEGG" id="sme:SM_b21022"/>
<dbReference type="OrthoDB" id="9805576at2"/>
<comment type="similarity">
    <text evidence="1">Belongs to the FGGY kinase family.</text>
</comment>
<evidence type="ECO:0000259" key="6">
    <source>
        <dbReference type="Pfam" id="PF02782"/>
    </source>
</evidence>
<protein>
    <submittedName>
        <fullName evidence="7">Probable sugar kinase, probably EGGY family protein</fullName>
        <ecNumber evidence="7">2.7.1.-</ecNumber>
    </submittedName>
</protein>
<evidence type="ECO:0000313" key="8">
    <source>
        <dbReference type="Proteomes" id="UP000001976"/>
    </source>
</evidence>
<dbReference type="PIR" id="C95916">
    <property type="entry name" value="C95916"/>
</dbReference>
<proteinExistence type="inferred from homology"/>
<geneLocation type="plasmid" evidence="7 8">
    <name>pSymB</name>
</geneLocation>
<dbReference type="Proteomes" id="UP000001976">
    <property type="component" value="Plasmid pSymB"/>
</dbReference>
<dbReference type="EMBL" id="AL591985">
    <property type="protein sequence ID" value="CAC48995.1"/>
    <property type="molecule type" value="Genomic_DNA"/>
</dbReference>
<evidence type="ECO:0000256" key="4">
    <source>
        <dbReference type="SAM" id="MobiDB-lite"/>
    </source>
</evidence>
<evidence type="ECO:0000259" key="5">
    <source>
        <dbReference type="Pfam" id="PF00370"/>
    </source>
</evidence>
<dbReference type="InterPro" id="IPR018485">
    <property type="entry name" value="FGGY_C"/>
</dbReference>
<name>Q92VV3_RHIME</name>
<dbReference type="Pfam" id="PF00370">
    <property type="entry name" value="FGGY_N"/>
    <property type="match status" value="1"/>
</dbReference>
<dbReference type="AlphaFoldDB" id="Q92VV3"/>
<dbReference type="PIRSF" id="PIRSF000538">
    <property type="entry name" value="GlpK"/>
    <property type="match status" value="1"/>
</dbReference>
<dbReference type="InterPro" id="IPR000577">
    <property type="entry name" value="Carb_kinase_FGGY"/>
</dbReference>
<keyword evidence="8" id="KW-1185">Reference proteome</keyword>
<reference evidence="8" key="2">
    <citation type="journal article" date="2001" name="Science">
        <title>The composite genome of the legume symbiont Sinorhizobium meliloti.</title>
        <authorList>
            <person name="Galibert F."/>
            <person name="Finan T.M."/>
            <person name="Long S.R."/>
            <person name="Puehler A."/>
            <person name="Abola P."/>
            <person name="Ampe F."/>
            <person name="Barloy-Hubler F."/>
            <person name="Barnett M.J."/>
            <person name="Becker A."/>
            <person name="Boistard P."/>
            <person name="Bothe G."/>
            <person name="Boutry M."/>
            <person name="Bowser L."/>
            <person name="Buhrmester J."/>
            <person name="Cadieu E."/>
            <person name="Capela D."/>
            <person name="Chain P."/>
            <person name="Cowie A."/>
            <person name="Davis R.W."/>
            <person name="Dreano S."/>
            <person name="Federspiel N.A."/>
            <person name="Fisher R.F."/>
            <person name="Gloux S."/>
            <person name="Godrie T."/>
            <person name="Goffeau A."/>
            <person name="Golding B."/>
            <person name="Gouzy J."/>
            <person name="Gurjal M."/>
            <person name="Hernandez-Lucas I."/>
            <person name="Hong A."/>
            <person name="Huizar L."/>
            <person name="Hyman R.W."/>
            <person name="Jones T."/>
            <person name="Kahn D."/>
            <person name="Kahn M.L."/>
            <person name="Kalman S."/>
            <person name="Keating D.H."/>
            <person name="Kiss E."/>
            <person name="Komp C."/>
            <person name="Lelaure V."/>
            <person name="Masuy D."/>
            <person name="Palm C."/>
            <person name="Peck M.C."/>
            <person name="Pohl T.M."/>
            <person name="Portetelle D."/>
            <person name="Purnelle B."/>
            <person name="Ramsperger U."/>
            <person name="Surzycki R."/>
            <person name="Thebault P."/>
            <person name="Vandenbol M."/>
            <person name="Vorhoelter F.J."/>
            <person name="Weidner S."/>
            <person name="Wells D.H."/>
            <person name="Wong K."/>
            <person name="Yeh K.-C."/>
            <person name="Batut J."/>
        </authorList>
    </citation>
    <scope>NUCLEOTIDE SEQUENCE [LARGE SCALE GENOMIC DNA]</scope>
    <source>
        <strain evidence="8">1021</strain>
        <plasmid evidence="8">Plasmid pSymB</plasmid>
    </source>
</reference>
<evidence type="ECO:0000313" key="7">
    <source>
        <dbReference type="EMBL" id="CAC48995.1"/>
    </source>
</evidence>
<dbReference type="InterPro" id="IPR050406">
    <property type="entry name" value="FGGY_Carb_Kinase"/>
</dbReference>
<dbReference type="NCBIfam" id="NF008187">
    <property type="entry name" value="PRK10939.1"/>
    <property type="match status" value="1"/>
</dbReference>
<keyword evidence="2 7" id="KW-0808">Transferase</keyword>
<evidence type="ECO:0000256" key="1">
    <source>
        <dbReference type="ARBA" id="ARBA00009156"/>
    </source>
</evidence>
<organism evidence="7 8">
    <name type="scientific">Rhizobium meliloti (strain 1021)</name>
    <name type="common">Ensifer meliloti</name>
    <name type="synonym">Sinorhizobium meliloti</name>
    <dbReference type="NCBI Taxonomy" id="266834"/>
    <lineage>
        <taxon>Bacteria</taxon>
        <taxon>Pseudomonadati</taxon>
        <taxon>Pseudomonadota</taxon>
        <taxon>Alphaproteobacteria</taxon>
        <taxon>Hyphomicrobiales</taxon>
        <taxon>Rhizobiaceae</taxon>
        <taxon>Sinorhizobium/Ensifer group</taxon>
        <taxon>Sinorhizobium</taxon>
    </lineage>
</organism>
<dbReference type="InterPro" id="IPR018484">
    <property type="entry name" value="FGGY_N"/>
</dbReference>
<dbReference type="Gene3D" id="3.30.420.40">
    <property type="match status" value="2"/>
</dbReference>
<sequence>MKTSYMLAVDAGTGSGRAVIFDENGNQIASAQHEWWHRADPRFPGSMDFDVEGNWSLLSRAIRQAIAESRIAPAEIRAVSATSMREAIVAYDRSGREIWACANVDSRAVSEVRDLQRDFADLERALYTESGQTFALGALPRLLWLKRNLPDVYARIHKISMLSDWVLARLSGVIASDPSNAGTTGLYSLTKRDWMPEALSKAGMRDDIFPESVEPGTVIGRVTEKAASETGIAVGTPVVMGGGDCQSGAAAVGVVNEGDCAVLGGTFWQQVVNVGPSVSDPSMDLRINPHVVNGLNQAEAISFFVGMVMRWFRDSFGAEEVAAAGPGGDAYRLLEEKAAGVPVGAYGIIPVFSDVMHYGNWYHAAPSLLNLSIDPEKSGKAAIFRALQENAAIVAARNLSAIFKLSGKTPDKIVFAAGASKSAHWSQILADATGLPVVTPVVKEATALGCAQRRQSGSAYAATSSRRRRAGCAGTSVSSRISTTRLSTTRRASAGHAPTRCSDSSWTRASPRPCGRRQVSEFYRSVNQHSRN</sequence>
<evidence type="ECO:0000256" key="2">
    <source>
        <dbReference type="ARBA" id="ARBA00022679"/>
    </source>
</evidence>
<dbReference type="GO" id="GO:0016301">
    <property type="term" value="F:kinase activity"/>
    <property type="evidence" value="ECO:0007669"/>
    <property type="project" value="UniProtKB-KW"/>
</dbReference>
<evidence type="ECO:0000256" key="3">
    <source>
        <dbReference type="ARBA" id="ARBA00022777"/>
    </source>
</evidence>
<dbReference type="SUPFAM" id="SSF53067">
    <property type="entry name" value="Actin-like ATPase domain"/>
    <property type="match status" value="2"/>
</dbReference>
<dbReference type="PANTHER" id="PTHR43095">
    <property type="entry name" value="SUGAR KINASE"/>
    <property type="match status" value="1"/>
</dbReference>
<dbReference type="InterPro" id="IPR043129">
    <property type="entry name" value="ATPase_NBD"/>
</dbReference>
<dbReference type="eggNOG" id="COG1070">
    <property type="taxonomic scope" value="Bacteria"/>
</dbReference>
<dbReference type="HOGENOM" id="CLU_009281_3_4_5"/>
<dbReference type="GO" id="GO:0005975">
    <property type="term" value="P:carbohydrate metabolic process"/>
    <property type="evidence" value="ECO:0007669"/>
    <property type="project" value="InterPro"/>
</dbReference>
<keyword evidence="3 7" id="KW-0418">Kinase</keyword>
<gene>
    <name evidence="7" type="ORF">SM_b21022</name>
</gene>